<dbReference type="Gene3D" id="3.40.50.2300">
    <property type="match status" value="2"/>
</dbReference>
<dbReference type="OrthoDB" id="6196975at2"/>
<sequence length="326" mass="36248">MRKKVVLTLGALIVIFSYLTIVSATKAFRSTSEMPVNHDSAPESIRIVLITQELDTPFWNKVGQGATKQAQKEGVQLEVWGSYGNNEDDFLKKMEVAIHSKVDGIIVQGLDNEAFKELTKVKAAFYGIPVITVANDVPVEESLRKTFVGSDQFWAGKVVARQLVKKMGTAGEVAILGDLEQAYYQKQRLAGIQDILSRYPDIQMTIKGTAATKEQVMATTQQLMNEVPRASAFIVINANYAGPLIQEIGRRTKVEPYHIYTFDDGVESTALLRQGKLDGILEQQPEEMGSESVKWLMEWISGKTVPLDSNGYLTEIRMVEAKGERL</sequence>
<protein>
    <submittedName>
        <fullName evidence="5">Sugar ABC transporter substrate-binding protein</fullName>
    </submittedName>
</protein>
<keyword evidence="3" id="KW-0732">Signal</keyword>
<dbReference type="RefSeq" id="WP_151701305.1">
    <property type="nucleotide sequence ID" value="NZ_CP031223.1"/>
</dbReference>
<dbReference type="GO" id="GO:0030246">
    <property type="term" value="F:carbohydrate binding"/>
    <property type="evidence" value="ECO:0007669"/>
    <property type="project" value="UniProtKB-ARBA"/>
</dbReference>
<dbReference type="KEGG" id="psyo:PB01_17345"/>
<feature type="domain" description="Periplasmic binding protein" evidence="4">
    <location>
        <begin position="47"/>
        <end position="303"/>
    </location>
</feature>
<comment type="similarity">
    <text evidence="2">Belongs to the bacterial solute-binding protein 2 family.</text>
</comment>
<evidence type="ECO:0000256" key="1">
    <source>
        <dbReference type="ARBA" id="ARBA00004196"/>
    </source>
</evidence>
<evidence type="ECO:0000313" key="6">
    <source>
        <dbReference type="Proteomes" id="UP000325517"/>
    </source>
</evidence>
<dbReference type="SUPFAM" id="SSF53822">
    <property type="entry name" value="Periplasmic binding protein-like I"/>
    <property type="match status" value="1"/>
</dbReference>
<accession>A0A5J6SSD8</accession>
<dbReference type="InterPro" id="IPR028082">
    <property type="entry name" value="Peripla_BP_I"/>
</dbReference>
<organism evidence="5 6">
    <name type="scientific">Psychrobacillus glaciei</name>
    <dbReference type="NCBI Taxonomy" id="2283160"/>
    <lineage>
        <taxon>Bacteria</taxon>
        <taxon>Bacillati</taxon>
        <taxon>Bacillota</taxon>
        <taxon>Bacilli</taxon>
        <taxon>Bacillales</taxon>
        <taxon>Bacillaceae</taxon>
        <taxon>Psychrobacillus</taxon>
    </lineage>
</organism>
<dbReference type="GO" id="GO:0030313">
    <property type="term" value="C:cell envelope"/>
    <property type="evidence" value="ECO:0007669"/>
    <property type="project" value="UniProtKB-SubCell"/>
</dbReference>
<evidence type="ECO:0000256" key="2">
    <source>
        <dbReference type="ARBA" id="ARBA00007639"/>
    </source>
</evidence>
<dbReference type="Pfam" id="PF13407">
    <property type="entry name" value="Peripla_BP_4"/>
    <property type="match status" value="1"/>
</dbReference>
<dbReference type="AlphaFoldDB" id="A0A5J6SSD8"/>
<dbReference type="PANTHER" id="PTHR46847:SF1">
    <property type="entry name" value="D-ALLOSE-BINDING PERIPLASMIC PROTEIN-RELATED"/>
    <property type="match status" value="1"/>
</dbReference>
<proteinExistence type="inferred from homology"/>
<dbReference type="InterPro" id="IPR025997">
    <property type="entry name" value="SBP_2_dom"/>
</dbReference>
<keyword evidence="6" id="KW-1185">Reference proteome</keyword>
<name>A0A5J6SSD8_9BACI</name>
<comment type="subcellular location">
    <subcellularLocation>
        <location evidence="1">Cell envelope</location>
    </subcellularLocation>
</comment>
<dbReference type="Proteomes" id="UP000325517">
    <property type="component" value="Chromosome"/>
</dbReference>
<reference evidence="5 6" key="1">
    <citation type="submission" date="2018-07" db="EMBL/GenBank/DDBJ databases">
        <title>Complete genome sequence of Psychrobacillus sp. PB01, isolated from iceberg, and comparative genome analysis of Psychrobacillus strains.</title>
        <authorList>
            <person name="Lee P.C."/>
        </authorList>
    </citation>
    <scope>NUCLEOTIDE SEQUENCE [LARGE SCALE GENOMIC DNA]</scope>
    <source>
        <strain evidence="5 6">PB01</strain>
    </source>
</reference>
<evidence type="ECO:0000259" key="4">
    <source>
        <dbReference type="Pfam" id="PF13407"/>
    </source>
</evidence>
<gene>
    <name evidence="5" type="ORF">PB01_17345</name>
</gene>
<dbReference type="EMBL" id="CP031223">
    <property type="protein sequence ID" value="QFG00424.1"/>
    <property type="molecule type" value="Genomic_DNA"/>
</dbReference>
<evidence type="ECO:0000313" key="5">
    <source>
        <dbReference type="EMBL" id="QFG00424.1"/>
    </source>
</evidence>
<dbReference type="PANTHER" id="PTHR46847">
    <property type="entry name" value="D-ALLOSE-BINDING PERIPLASMIC PROTEIN-RELATED"/>
    <property type="match status" value="1"/>
</dbReference>
<evidence type="ECO:0000256" key="3">
    <source>
        <dbReference type="ARBA" id="ARBA00022729"/>
    </source>
</evidence>